<evidence type="ECO:0000313" key="2">
    <source>
        <dbReference type="EMBL" id="NYI79861.1"/>
    </source>
</evidence>
<organism evidence="2 3">
    <name type="scientific">Nocardioides panzhihuensis</name>
    <dbReference type="NCBI Taxonomy" id="860243"/>
    <lineage>
        <taxon>Bacteria</taxon>
        <taxon>Bacillati</taxon>
        <taxon>Actinomycetota</taxon>
        <taxon>Actinomycetes</taxon>
        <taxon>Propionibacteriales</taxon>
        <taxon>Nocardioidaceae</taxon>
        <taxon>Nocardioides</taxon>
    </lineage>
</organism>
<evidence type="ECO:0008006" key="4">
    <source>
        <dbReference type="Google" id="ProtNLM"/>
    </source>
</evidence>
<name>A0A7Z0DR87_9ACTN</name>
<dbReference type="RefSeq" id="WP_179660116.1">
    <property type="nucleotide sequence ID" value="NZ_JACBZR010000001.1"/>
</dbReference>
<proteinExistence type="predicted"/>
<dbReference type="SUPFAM" id="SSF50998">
    <property type="entry name" value="Quinoprotein alcohol dehydrogenase-like"/>
    <property type="match status" value="1"/>
</dbReference>
<accession>A0A7Z0DR87</accession>
<dbReference type="Proteomes" id="UP000564496">
    <property type="component" value="Unassembled WGS sequence"/>
</dbReference>
<comment type="caution">
    <text evidence="2">The sequence shown here is derived from an EMBL/GenBank/DDBJ whole genome shotgun (WGS) entry which is preliminary data.</text>
</comment>
<keyword evidence="3" id="KW-1185">Reference proteome</keyword>
<dbReference type="EMBL" id="JACBZR010000001">
    <property type="protein sequence ID" value="NYI79861.1"/>
    <property type="molecule type" value="Genomic_DNA"/>
</dbReference>
<sequence length="410" mass="42141">MHRRTLAGVVTGLTLAATTGCGGSPAPRADDASAGSGKDHGAVEGAQEVAEPQLHLTTIDAGGAVAQLDLIEGSSAKVGTVGVPSAVDSDGRYLFATTADGVEIVDSGVWTWDHGDHFHYYRGEPALLGTVEGDGDGDVTVATGPLSTAGATGVFFAGSGEAVLLDNEALADGEVRERFRLDAEPHAGLVAPFGDGALVTVADGGEVTGLTYHDADGSAVGEQIPCAQASGTITTKVGVVVGCADGAVLATEADGEPRFERIDYPKGTTAPRATTFEGRKSRPTVAALSGTTGIWLLDTRERTWSHLDAGVPLRQVVAVDDEEGHVLALDTTGRVRVFSAEDGKQLAATEPLVDLSEAAAGVDLVVDQERAYLNVPEKGGVHEIDYADSARVARTLETPTAPVFFTETGR</sequence>
<evidence type="ECO:0000313" key="3">
    <source>
        <dbReference type="Proteomes" id="UP000564496"/>
    </source>
</evidence>
<dbReference type="PROSITE" id="PS51257">
    <property type="entry name" value="PROKAR_LIPOPROTEIN"/>
    <property type="match status" value="1"/>
</dbReference>
<protein>
    <recommendedName>
        <fullName evidence="4">ABC transporter</fullName>
    </recommendedName>
</protein>
<reference evidence="2 3" key="1">
    <citation type="submission" date="2020-07" db="EMBL/GenBank/DDBJ databases">
        <title>Sequencing the genomes of 1000 actinobacteria strains.</title>
        <authorList>
            <person name="Klenk H.-P."/>
        </authorList>
    </citation>
    <scope>NUCLEOTIDE SEQUENCE [LARGE SCALE GENOMIC DNA]</scope>
    <source>
        <strain evidence="2 3">DSM 26487</strain>
    </source>
</reference>
<dbReference type="InterPro" id="IPR011047">
    <property type="entry name" value="Quinoprotein_ADH-like_sf"/>
</dbReference>
<dbReference type="AlphaFoldDB" id="A0A7Z0DR87"/>
<evidence type="ECO:0000256" key="1">
    <source>
        <dbReference type="SAM" id="MobiDB-lite"/>
    </source>
</evidence>
<gene>
    <name evidence="2" type="ORF">BJ988_004509</name>
</gene>
<feature type="region of interest" description="Disordered" evidence="1">
    <location>
        <begin position="20"/>
        <end position="42"/>
    </location>
</feature>